<dbReference type="EC" id="3.6.1.22" evidence="2"/>
<evidence type="ECO:0000256" key="6">
    <source>
        <dbReference type="ARBA" id="ARBA00023027"/>
    </source>
</evidence>
<dbReference type="Pfam" id="PF09297">
    <property type="entry name" value="Zn_ribbon_NUD"/>
    <property type="match status" value="1"/>
</dbReference>
<keyword evidence="3" id="KW-0479">Metal-binding</keyword>
<dbReference type="AlphaFoldDB" id="E1QWZ4"/>
<dbReference type="KEGG" id="ols:Olsu_1548"/>
<dbReference type="HOGENOM" id="CLU_037162_0_1_11"/>
<evidence type="ECO:0000313" key="9">
    <source>
        <dbReference type="Proteomes" id="UP000000333"/>
    </source>
</evidence>
<dbReference type="Pfam" id="PF00293">
    <property type="entry name" value="NUDIX"/>
    <property type="match status" value="1"/>
</dbReference>
<dbReference type="PATRIC" id="fig|633147.7.peg.1246"/>
<evidence type="ECO:0000256" key="2">
    <source>
        <dbReference type="ARBA" id="ARBA00012381"/>
    </source>
</evidence>
<dbReference type="PROSITE" id="PS00893">
    <property type="entry name" value="NUDIX_BOX"/>
    <property type="match status" value="1"/>
</dbReference>
<keyword evidence="9" id="KW-1185">Reference proteome</keyword>
<keyword evidence="4 8" id="KW-0378">Hydrolase</keyword>
<dbReference type="InterPro" id="IPR020084">
    <property type="entry name" value="NUDIX_hydrolase_CS"/>
</dbReference>
<evidence type="ECO:0000256" key="4">
    <source>
        <dbReference type="ARBA" id="ARBA00022801"/>
    </source>
</evidence>
<comment type="cofactor">
    <cofactor evidence="1">
        <name>Mg(2+)</name>
        <dbReference type="ChEBI" id="CHEBI:18420"/>
    </cofactor>
</comment>
<dbReference type="GO" id="GO:0046872">
    <property type="term" value="F:metal ion binding"/>
    <property type="evidence" value="ECO:0007669"/>
    <property type="project" value="UniProtKB-KW"/>
</dbReference>
<dbReference type="STRING" id="633147.Olsu_1548"/>
<dbReference type="PANTHER" id="PTHR11383">
    <property type="entry name" value="NUCLEOSIDE DIPHOSPHATE-LINKED MOIETY X MOTIF 13"/>
    <property type="match status" value="1"/>
</dbReference>
<evidence type="ECO:0000256" key="1">
    <source>
        <dbReference type="ARBA" id="ARBA00001946"/>
    </source>
</evidence>
<evidence type="ECO:0000259" key="7">
    <source>
        <dbReference type="PROSITE" id="PS51462"/>
    </source>
</evidence>
<dbReference type="GO" id="GO:0016787">
    <property type="term" value="F:hydrolase activity"/>
    <property type="evidence" value="ECO:0007669"/>
    <property type="project" value="UniProtKB-KW"/>
</dbReference>
<dbReference type="InterPro" id="IPR015376">
    <property type="entry name" value="Znr_NADH_PPase"/>
</dbReference>
<keyword evidence="5" id="KW-0460">Magnesium</keyword>
<dbReference type="GeneID" id="78512933"/>
<dbReference type="RefSeq" id="WP_013252399.1">
    <property type="nucleotide sequence ID" value="NC_014363.1"/>
</dbReference>
<dbReference type="OrthoDB" id="9791656at2"/>
<evidence type="ECO:0000313" key="8">
    <source>
        <dbReference type="EMBL" id="ADK68647.1"/>
    </source>
</evidence>
<dbReference type="InterPro" id="IPR015797">
    <property type="entry name" value="NUDIX_hydrolase-like_dom_sf"/>
</dbReference>
<name>E1QWZ4_OLSUV</name>
<gene>
    <name evidence="8" type="ordered locus">Olsu_1548</name>
</gene>
<sequence>MIQDIGDHAFDNGYEPCQPEATDYVLSYRRGQVLLSRGTVRHGPPTLSDWGMSSEQLLCRYLFKVDERRFFLAENETAELRAPGSFAFEPVSRLRFLEPRWLGFAAVTGYQLRNWYDANRYCGHCGAELGHVATSRELACPACGLVVYPKISPAVIVGITDGDRIVLTKYAGRASANHALVAGFCEIGERPEDTVRREVAEEVGLRVTNLRYFGSQPWSFTDTMLLGFFCDVEGPTGIHLDHSELRQGVWVSRADIPSDLSDSSSLTNLMITTFARGGEPR</sequence>
<dbReference type="Gene3D" id="3.90.79.10">
    <property type="entry name" value="Nucleoside Triphosphate Pyrophosphohydrolase"/>
    <property type="match status" value="1"/>
</dbReference>
<dbReference type="PROSITE" id="PS51462">
    <property type="entry name" value="NUDIX"/>
    <property type="match status" value="1"/>
</dbReference>
<dbReference type="eggNOG" id="COG2816">
    <property type="taxonomic scope" value="Bacteria"/>
</dbReference>
<evidence type="ECO:0000256" key="5">
    <source>
        <dbReference type="ARBA" id="ARBA00022842"/>
    </source>
</evidence>
<dbReference type="Proteomes" id="UP000000333">
    <property type="component" value="Chromosome"/>
</dbReference>
<accession>E1QWZ4</accession>
<dbReference type="Gene3D" id="3.90.79.20">
    <property type="match status" value="1"/>
</dbReference>
<protein>
    <recommendedName>
        <fullName evidence="2">NAD(+) diphosphatase</fullName>
        <ecNumber evidence="2">3.6.1.22</ecNumber>
    </recommendedName>
</protein>
<dbReference type="SUPFAM" id="SSF55811">
    <property type="entry name" value="Nudix"/>
    <property type="match status" value="1"/>
</dbReference>
<organism evidence="8 9">
    <name type="scientific">Olsenella uli (strain ATCC 49627 / DSM 7084 / CCUG 31166 / CIP 109912 / JCM 12494 / LMG 11480 / NCIMB 702895 / VPI D76D-27C)</name>
    <name type="common">Lactobacillus uli</name>
    <dbReference type="NCBI Taxonomy" id="633147"/>
    <lineage>
        <taxon>Bacteria</taxon>
        <taxon>Bacillati</taxon>
        <taxon>Actinomycetota</taxon>
        <taxon>Coriobacteriia</taxon>
        <taxon>Coriobacteriales</taxon>
        <taxon>Atopobiaceae</taxon>
        <taxon>Olsenella</taxon>
    </lineage>
</organism>
<dbReference type="NCBIfam" id="NF001299">
    <property type="entry name" value="PRK00241.1"/>
    <property type="match status" value="1"/>
</dbReference>
<dbReference type="InterPro" id="IPR049734">
    <property type="entry name" value="NudC-like_C"/>
</dbReference>
<proteinExistence type="predicted"/>
<keyword evidence="6" id="KW-0520">NAD</keyword>
<dbReference type="CDD" id="cd03429">
    <property type="entry name" value="NUDIX_NADH_pyrophosphatase_Nudt13"/>
    <property type="match status" value="1"/>
</dbReference>
<reference evidence="8 9" key="1">
    <citation type="journal article" date="2010" name="Stand. Genomic Sci.">
        <title>Complete genome sequence of Olsenella uli type strain (VPI D76D-27C).</title>
        <authorList>
            <person name="Goker M."/>
            <person name="Held B."/>
            <person name="Lucas S."/>
            <person name="Nolan M."/>
            <person name="Yasawong M."/>
            <person name="Glavina Del Rio T."/>
            <person name="Tice H."/>
            <person name="Cheng J.F."/>
            <person name="Bruce D."/>
            <person name="Detter J.C."/>
            <person name="Tapia R."/>
            <person name="Han C."/>
            <person name="Goodwin L."/>
            <person name="Pitluck S."/>
            <person name="Liolios K."/>
            <person name="Ivanova N."/>
            <person name="Mavromatis K."/>
            <person name="Mikhailova N."/>
            <person name="Pati A."/>
            <person name="Chen A."/>
            <person name="Palaniappan K."/>
            <person name="Land M."/>
            <person name="Hauser L."/>
            <person name="Chang Y.J."/>
            <person name="Jeffries C.D."/>
            <person name="Rohde M."/>
            <person name="Sikorski J."/>
            <person name="Pukall R."/>
            <person name="Woyke T."/>
            <person name="Bristow J."/>
            <person name="Eisen J.A."/>
            <person name="Markowitz V."/>
            <person name="Hugenholtz P."/>
            <person name="Kyrpides N.C."/>
            <person name="Klenk H.P."/>
            <person name="Lapidus A."/>
        </authorList>
    </citation>
    <scope>NUCLEOTIDE SEQUENCE [LARGE SCALE GENOMIC DNA]</scope>
    <source>
        <strain evidence="9">ATCC 49627 / DSM 7084 / CIP 109912 / JCM 12494 / NCIMB 702895 / VPI D76D-27C</strain>
    </source>
</reference>
<dbReference type="InterPro" id="IPR000086">
    <property type="entry name" value="NUDIX_hydrolase_dom"/>
</dbReference>
<feature type="domain" description="Nudix hydrolase" evidence="7">
    <location>
        <begin position="149"/>
        <end position="274"/>
    </location>
</feature>
<evidence type="ECO:0000256" key="3">
    <source>
        <dbReference type="ARBA" id="ARBA00022723"/>
    </source>
</evidence>
<dbReference type="PANTHER" id="PTHR11383:SF3">
    <property type="entry name" value="NAD(P)H PYROPHOSPHATASE NUDT13, MITOCHONDRIAL"/>
    <property type="match status" value="1"/>
</dbReference>
<dbReference type="EMBL" id="CP002106">
    <property type="protein sequence ID" value="ADK68647.1"/>
    <property type="molecule type" value="Genomic_DNA"/>
</dbReference>